<evidence type="ECO:0000259" key="2">
    <source>
        <dbReference type="Pfam" id="PF05378"/>
    </source>
</evidence>
<accession>W9VKJ8</accession>
<dbReference type="SUPFAM" id="SSF53067">
    <property type="entry name" value="Actin-like ATPase domain"/>
    <property type="match status" value="2"/>
</dbReference>
<dbReference type="GO" id="GO:0005829">
    <property type="term" value="C:cytosol"/>
    <property type="evidence" value="ECO:0007669"/>
    <property type="project" value="TreeGrafter"/>
</dbReference>
<dbReference type="InterPro" id="IPR002821">
    <property type="entry name" value="Hydantoinase_A"/>
</dbReference>
<sequence>MIIGLDVGGTHTDVVLLDPSGPVERTKVPTDETDLFRSILSGLDRILDGRDPGGIERIVLSTTLTTNAIVRDRVEPAGVLVCAGPGMDPELFRAGPHYHRVSGAMDHRGREIQPLDQDQIRTLAVRLGEQGIRHVAVVGKFSSRNPAHETRIAELIAPYVERVFMGHRTSGNLNFPRRIATAFLDASVYPIHRAFFEAVGAALREKGLTAPVHVMKADGGTMSLEASIESPGQTLLSGPAASIMGALPAACTDEDVVVLDIGGTTTDIAVLVGGVPLLQPLGIEIGPFKTLIRSLETRSIGIGGDSHVRVREGRLEIGPDRGGPPRALGGPEVTPTDAFVALGELESGDPALARAGIAEIGAALGLDERSAAQSIVEIACERILAAVDRMLARIDGQPVYTVHEMLEGYRVRPARILVLGGPAERFAPHLAAQARLPVSLVPDWGVANAIGAAMARTTCEVGLVADTERGLVSLSNGDAQWRCDRRYTREDALRQAGEALRALALASGADAEDMDMEVTEDLQFNIVNGFSTTGRNIRIGLQIKPGLIRGYRPSTSTPRSDPC</sequence>
<dbReference type="InterPro" id="IPR043129">
    <property type="entry name" value="ATPase_NBD"/>
</dbReference>
<name>W9VKJ8_9GAMM</name>
<dbReference type="PANTHER" id="PTHR11365:SF2">
    <property type="entry name" value="5-OXOPROLINASE"/>
    <property type="match status" value="1"/>
</dbReference>
<organism evidence="3 4">
    <name type="scientific">Imhoffiella purpurea</name>
    <dbReference type="NCBI Taxonomy" id="1249627"/>
    <lineage>
        <taxon>Bacteria</taxon>
        <taxon>Pseudomonadati</taxon>
        <taxon>Pseudomonadota</taxon>
        <taxon>Gammaproteobacteria</taxon>
        <taxon>Chromatiales</taxon>
        <taxon>Chromatiaceae</taxon>
        <taxon>Imhoffiella</taxon>
    </lineage>
</organism>
<feature type="domain" description="Hydantoinase/oxoprolinase N-terminal" evidence="2">
    <location>
        <begin position="3"/>
        <end position="157"/>
    </location>
</feature>
<dbReference type="Pfam" id="PF05378">
    <property type="entry name" value="Hydant_A_N"/>
    <property type="match status" value="1"/>
</dbReference>
<dbReference type="Proteomes" id="UP000019460">
    <property type="component" value="Unassembled WGS sequence"/>
</dbReference>
<dbReference type="RefSeq" id="WP_043758310.1">
    <property type="nucleotide sequence ID" value="NZ_AONC01000111.1"/>
</dbReference>
<gene>
    <name evidence="3" type="ORF">D779_0236</name>
</gene>
<dbReference type="PANTHER" id="PTHR11365">
    <property type="entry name" value="5-OXOPROLINASE RELATED"/>
    <property type="match status" value="1"/>
</dbReference>
<dbReference type="GO" id="GO:0017168">
    <property type="term" value="F:5-oxoprolinase (ATP-hydrolyzing) activity"/>
    <property type="evidence" value="ECO:0007669"/>
    <property type="project" value="TreeGrafter"/>
</dbReference>
<keyword evidence="4" id="KW-1185">Reference proteome</keyword>
<dbReference type="OrthoDB" id="9768323at2"/>
<dbReference type="EMBL" id="AONC01000111">
    <property type="protein sequence ID" value="EXJ11065.1"/>
    <property type="molecule type" value="Genomic_DNA"/>
</dbReference>
<evidence type="ECO:0000313" key="4">
    <source>
        <dbReference type="Proteomes" id="UP000019460"/>
    </source>
</evidence>
<reference evidence="3 4" key="1">
    <citation type="submission" date="2012-11" db="EMBL/GenBank/DDBJ databases">
        <title>Genome assembly of Thiorhodococcus sp. AK35.</title>
        <authorList>
            <person name="Nupur N."/>
            <person name="Khatri I."/>
            <person name="Subramanian S."/>
            <person name="Pinnaka A."/>
        </authorList>
    </citation>
    <scope>NUCLEOTIDE SEQUENCE [LARGE SCALE GENOMIC DNA]</scope>
    <source>
        <strain evidence="3 4">AK35</strain>
    </source>
</reference>
<dbReference type="PATRIC" id="fig|1249627.3.peg.4201"/>
<comment type="caution">
    <text evidence="3">The sequence shown here is derived from an EMBL/GenBank/DDBJ whole genome shotgun (WGS) entry which is preliminary data.</text>
</comment>
<dbReference type="eggNOG" id="COG0145">
    <property type="taxonomic scope" value="Bacteria"/>
</dbReference>
<proteinExistence type="predicted"/>
<feature type="domain" description="Hydantoinase A/oxoprolinase" evidence="1">
    <location>
        <begin position="178"/>
        <end position="458"/>
    </location>
</feature>
<dbReference type="Pfam" id="PF01968">
    <property type="entry name" value="Hydantoinase_A"/>
    <property type="match status" value="1"/>
</dbReference>
<dbReference type="GO" id="GO:0006749">
    <property type="term" value="P:glutathione metabolic process"/>
    <property type="evidence" value="ECO:0007669"/>
    <property type="project" value="TreeGrafter"/>
</dbReference>
<dbReference type="STRING" id="1249627.D779_0236"/>
<dbReference type="AlphaFoldDB" id="W9VKJ8"/>
<dbReference type="InterPro" id="IPR008040">
    <property type="entry name" value="Hydant_A_N"/>
</dbReference>
<evidence type="ECO:0000259" key="1">
    <source>
        <dbReference type="Pfam" id="PF01968"/>
    </source>
</evidence>
<dbReference type="InterPro" id="IPR045079">
    <property type="entry name" value="Oxoprolinase-like"/>
</dbReference>
<evidence type="ECO:0000313" key="3">
    <source>
        <dbReference type="EMBL" id="EXJ11065.1"/>
    </source>
</evidence>
<protein>
    <submittedName>
        <fullName evidence="3">N-methylhydantoinase</fullName>
    </submittedName>
</protein>